<dbReference type="Proteomes" id="UP001215280">
    <property type="component" value="Unassembled WGS sequence"/>
</dbReference>
<accession>A0AAD7J834</accession>
<comment type="caution">
    <text evidence="2">The sequence shown here is derived from an EMBL/GenBank/DDBJ whole genome shotgun (WGS) entry which is preliminary data.</text>
</comment>
<feature type="chain" id="PRO_5042112631" evidence="1">
    <location>
        <begin position="19"/>
        <end position="258"/>
    </location>
</feature>
<organism evidence="2 3">
    <name type="scientific">Mycena maculata</name>
    <dbReference type="NCBI Taxonomy" id="230809"/>
    <lineage>
        <taxon>Eukaryota</taxon>
        <taxon>Fungi</taxon>
        <taxon>Dikarya</taxon>
        <taxon>Basidiomycota</taxon>
        <taxon>Agaricomycotina</taxon>
        <taxon>Agaricomycetes</taxon>
        <taxon>Agaricomycetidae</taxon>
        <taxon>Agaricales</taxon>
        <taxon>Marasmiineae</taxon>
        <taxon>Mycenaceae</taxon>
        <taxon>Mycena</taxon>
    </lineage>
</organism>
<name>A0AAD7J834_9AGAR</name>
<evidence type="ECO:0000313" key="2">
    <source>
        <dbReference type="EMBL" id="KAJ7758150.1"/>
    </source>
</evidence>
<sequence>MMFFTSILLLSARLTCSALNDEPQVVIFPAESVPESIPRGTYIAAGLPPVLELADYLDLHPDTPITRADVTVPDLDSNFGAVTCGGPELDESAAHGRARGRQGFYRAHSTHSRARSPFPRVPLVPAIPGRGRRGGRLQIIGPGEGFSVPAIFRLPKWGLQRPRRSLLGLVSRSPYAYSLPPACHCGTHRESRRSTRWLSPVDASPHDWFQRALYVTGRTESSLSWLPWLDAGFPLYHSWKYKRRNPARIRCDVPWRVV</sequence>
<evidence type="ECO:0000256" key="1">
    <source>
        <dbReference type="SAM" id="SignalP"/>
    </source>
</evidence>
<dbReference type="EMBL" id="JARJLG010000056">
    <property type="protein sequence ID" value="KAJ7758150.1"/>
    <property type="molecule type" value="Genomic_DNA"/>
</dbReference>
<reference evidence="2" key="1">
    <citation type="submission" date="2023-03" db="EMBL/GenBank/DDBJ databases">
        <title>Massive genome expansion in bonnet fungi (Mycena s.s.) driven by repeated elements and novel gene families across ecological guilds.</title>
        <authorList>
            <consortium name="Lawrence Berkeley National Laboratory"/>
            <person name="Harder C.B."/>
            <person name="Miyauchi S."/>
            <person name="Viragh M."/>
            <person name="Kuo A."/>
            <person name="Thoen E."/>
            <person name="Andreopoulos B."/>
            <person name="Lu D."/>
            <person name="Skrede I."/>
            <person name="Drula E."/>
            <person name="Henrissat B."/>
            <person name="Morin E."/>
            <person name="Kohler A."/>
            <person name="Barry K."/>
            <person name="LaButti K."/>
            <person name="Morin E."/>
            <person name="Salamov A."/>
            <person name="Lipzen A."/>
            <person name="Mereny Z."/>
            <person name="Hegedus B."/>
            <person name="Baldrian P."/>
            <person name="Stursova M."/>
            <person name="Weitz H."/>
            <person name="Taylor A."/>
            <person name="Grigoriev I.V."/>
            <person name="Nagy L.G."/>
            <person name="Martin F."/>
            <person name="Kauserud H."/>
        </authorList>
    </citation>
    <scope>NUCLEOTIDE SEQUENCE</scope>
    <source>
        <strain evidence="2">CBHHK188m</strain>
    </source>
</reference>
<protein>
    <submittedName>
        <fullName evidence="2">Uncharacterized protein</fullName>
    </submittedName>
</protein>
<evidence type="ECO:0000313" key="3">
    <source>
        <dbReference type="Proteomes" id="UP001215280"/>
    </source>
</evidence>
<proteinExistence type="predicted"/>
<feature type="signal peptide" evidence="1">
    <location>
        <begin position="1"/>
        <end position="18"/>
    </location>
</feature>
<dbReference type="AlphaFoldDB" id="A0AAD7J834"/>
<keyword evidence="1" id="KW-0732">Signal</keyword>
<gene>
    <name evidence="2" type="ORF">DFH07DRAFT_818918</name>
</gene>
<keyword evidence="3" id="KW-1185">Reference proteome</keyword>